<proteinExistence type="predicted"/>
<accession>A0A6C0CFI4</accession>
<sequence length="254" mass="29448">MSLVTNSPEFNAEVNVLVKRFPSLEESVLREELEENKGHCGKTTRHIFREYSHDPFVKQSKKDFEILFRKPNIWSYGLSGDIDNPERIVVNMNINYDNKWGRQNHMLVVDDLDNTHVLYECGSVMYSDEEEETKYPNLDYFSDLVLDISNKEKHWWGSDSKVTYSSNHPDSNVKNLVPTVHEMIALVDGFKWQILGKIPYKLDDGSMGLYEGISVNGKTKKRLPVGWSVGVSDEYYGLKCYNNGEKTQWKHPLE</sequence>
<protein>
    <submittedName>
        <fullName evidence="1">Uncharacterized protein</fullName>
    </submittedName>
</protein>
<dbReference type="EMBL" id="MN739395">
    <property type="protein sequence ID" value="QHT02439.1"/>
    <property type="molecule type" value="Genomic_DNA"/>
</dbReference>
<organism evidence="1">
    <name type="scientific">viral metagenome</name>
    <dbReference type="NCBI Taxonomy" id="1070528"/>
    <lineage>
        <taxon>unclassified sequences</taxon>
        <taxon>metagenomes</taxon>
        <taxon>organismal metagenomes</taxon>
    </lineage>
</organism>
<evidence type="ECO:0000313" key="1">
    <source>
        <dbReference type="EMBL" id="QHT02439.1"/>
    </source>
</evidence>
<reference evidence="1" key="1">
    <citation type="journal article" date="2020" name="Nature">
        <title>Giant virus diversity and host interactions through global metagenomics.</title>
        <authorList>
            <person name="Schulz F."/>
            <person name="Roux S."/>
            <person name="Paez-Espino D."/>
            <person name="Jungbluth S."/>
            <person name="Walsh D.A."/>
            <person name="Denef V.J."/>
            <person name="McMahon K.D."/>
            <person name="Konstantinidis K.T."/>
            <person name="Eloe-Fadrosh E.A."/>
            <person name="Kyrpides N.C."/>
            <person name="Woyke T."/>
        </authorList>
    </citation>
    <scope>NUCLEOTIDE SEQUENCE</scope>
    <source>
        <strain evidence="1">GVMAG-M-3300020595-32</strain>
    </source>
</reference>
<name>A0A6C0CFI4_9ZZZZ</name>
<dbReference type="AlphaFoldDB" id="A0A6C0CFI4"/>